<comment type="caution">
    <text evidence="1">The sequence shown here is derived from an EMBL/GenBank/DDBJ whole genome shotgun (WGS) entry which is preliminary data.</text>
</comment>
<accession>A0A545T4J8</accession>
<dbReference type="RefSeq" id="WP_142943481.1">
    <property type="nucleotide sequence ID" value="NZ_VIKR01000005.1"/>
</dbReference>
<gene>
    <name evidence="1" type="ORF">FLL45_18190</name>
</gene>
<keyword evidence="2" id="KW-1185">Reference proteome</keyword>
<evidence type="ECO:0000313" key="1">
    <source>
        <dbReference type="EMBL" id="TQV72151.1"/>
    </source>
</evidence>
<evidence type="ECO:0000313" key="2">
    <source>
        <dbReference type="Proteomes" id="UP000317839"/>
    </source>
</evidence>
<reference evidence="1 2" key="1">
    <citation type="submission" date="2019-06" db="EMBL/GenBank/DDBJ databases">
        <title>Draft genome of Aliikangiella marina GYP-15.</title>
        <authorList>
            <person name="Wang G."/>
        </authorList>
    </citation>
    <scope>NUCLEOTIDE SEQUENCE [LARGE SCALE GENOMIC DNA]</scope>
    <source>
        <strain evidence="1 2">GYP-15</strain>
    </source>
</reference>
<dbReference type="EMBL" id="VIKR01000005">
    <property type="protein sequence ID" value="TQV72151.1"/>
    <property type="molecule type" value="Genomic_DNA"/>
</dbReference>
<organism evidence="1 2">
    <name type="scientific">Aliikangiella marina</name>
    <dbReference type="NCBI Taxonomy" id="1712262"/>
    <lineage>
        <taxon>Bacteria</taxon>
        <taxon>Pseudomonadati</taxon>
        <taxon>Pseudomonadota</taxon>
        <taxon>Gammaproteobacteria</taxon>
        <taxon>Oceanospirillales</taxon>
        <taxon>Pleioneaceae</taxon>
        <taxon>Aliikangiella</taxon>
    </lineage>
</organism>
<evidence type="ECO:0008006" key="3">
    <source>
        <dbReference type="Google" id="ProtNLM"/>
    </source>
</evidence>
<name>A0A545T4J8_9GAMM</name>
<protein>
    <recommendedName>
        <fullName evidence="3">DUF4412 domain-containing protein</fullName>
    </recommendedName>
</protein>
<proteinExistence type="predicted"/>
<dbReference type="Proteomes" id="UP000317839">
    <property type="component" value="Unassembled WGS sequence"/>
</dbReference>
<dbReference type="AlphaFoldDB" id="A0A545T4J8"/>
<sequence length="271" mass="29971">MKRGNTLIAGFLFASIAIFPVSAGTEIKMKITGPDRSPGNSTMMIDGGKMRVDTVDPAQDDSTQLIFDSQTKTMIMADVNQRMYNVMDQASLAQLKARMDAAKKQMEAQLANMPPEQREMMKKMMAGRMGMADDSAPKPTKNIVKTGKSASAAGYDCQIHEVYSGQKKLRELCVTPWGKIKNGGEIKQSLEEMNRFFSAFLDSMKGMMPADEESPFAEIEKLNGFPVIFKEFENGQLFETSTLQSISSKDLSADIFKAPKGFTKQSMMEGM</sequence>